<dbReference type="InterPro" id="IPR012349">
    <property type="entry name" value="Split_barrel_FMN-bd"/>
</dbReference>
<evidence type="ECO:0000256" key="5">
    <source>
        <dbReference type="ARBA" id="ARBA00023180"/>
    </source>
</evidence>
<proteinExistence type="inferred from homology"/>
<dbReference type="Gene3D" id="2.30.110.10">
    <property type="entry name" value="Electron Transport, Fmn-binding Protein, Chain A"/>
    <property type="match status" value="1"/>
</dbReference>
<evidence type="ECO:0000259" key="7">
    <source>
        <dbReference type="Pfam" id="PF13883"/>
    </source>
</evidence>
<evidence type="ECO:0000313" key="8">
    <source>
        <dbReference type="EMBL" id="CAH1408299.1"/>
    </source>
</evidence>
<gene>
    <name evidence="8" type="ORF">NEZAVI_LOCUS15855</name>
</gene>
<dbReference type="GO" id="GO:0005615">
    <property type="term" value="C:extracellular space"/>
    <property type="evidence" value="ECO:0007669"/>
    <property type="project" value="TreeGrafter"/>
</dbReference>
<keyword evidence="4 6" id="KW-0732">Signal</keyword>
<evidence type="ECO:0000256" key="6">
    <source>
        <dbReference type="SAM" id="SignalP"/>
    </source>
</evidence>
<dbReference type="SUPFAM" id="SSF50475">
    <property type="entry name" value="FMN-binding split barrel"/>
    <property type="match status" value="1"/>
</dbReference>
<keyword evidence="9" id="KW-1185">Reference proteome</keyword>
<organism evidence="8 9">
    <name type="scientific">Nezara viridula</name>
    <name type="common">Southern green stink bug</name>
    <name type="synonym">Cimex viridulus</name>
    <dbReference type="NCBI Taxonomy" id="85310"/>
    <lineage>
        <taxon>Eukaryota</taxon>
        <taxon>Metazoa</taxon>
        <taxon>Ecdysozoa</taxon>
        <taxon>Arthropoda</taxon>
        <taxon>Hexapoda</taxon>
        <taxon>Insecta</taxon>
        <taxon>Pterygota</taxon>
        <taxon>Neoptera</taxon>
        <taxon>Paraneoptera</taxon>
        <taxon>Hemiptera</taxon>
        <taxon>Heteroptera</taxon>
        <taxon>Panheteroptera</taxon>
        <taxon>Pentatomomorpha</taxon>
        <taxon>Pentatomoidea</taxon>
        <taxon>Pentatomidae</taxon>
        <taxon>Pentatominae</taxon>
        <taxon>Nezara</taxon>
    </lineage>
</organism>
<dbReference type="PANTHER" id="PTHR13343">
    <property type="entry name" value="CREG1 PROTEIN"/>
    <property type="match status" value="1"/>
</dbReference>
<comment type="subcellular location">
    <subcellularLocation>
        <location evidence="1">Secreted</location>
    </subcellularLocation>
</comment>
<evidence type="ECO:0000313" key="9">
    <source>
        <dbReference type="Proteomes" id="UP001152798"/>
    </source>
</evidence>
<comment type="similarity">
    <text evidence="2">Belongs to the CREG family.</text>
</comment>
<dbReference type="Proteomes" id="UP001152798">
    <property type="component" value="Chromosome 7"/>
</dbReference>
<feature type="domain" description="CREG-like beta-barrel" evidence="7">
    <location>
        <begin position="27"/>
        <end position="195"/>
    </location>
</feature>
<reference evidence="8" key="1">
    <citation type="submission" date="2022-01" db="EMBL/GenBank/DDBJ databases">
        <authorList>
            <person name="King R."/>
        </authorList>
    </citation>
    <scope>NUCLEOTIDE SEQUENCE</scope>
</reference>
<dbReference type="InterPro" id="IPR055343">
    <property type="entry name" value="CREG_beta-barrel"/>
</dbReference>
<feature type="chain" id="PRO_5040463501" description="CREG-like beta-barrel domain-containing protein" evidence="6">
    <location>
        <begin position="19"/>
        <end position="222"/>
    </location>
</feature>
<dbReference type="GO" id="GO:0005737">
    <property type="term" value="C:cytoplasm"/>
    <property type="evidence" value="ECO:0007669"/>
    <property type="project" value="UniProtKB-ARBA"/>
</dbReference>
<sequence length="222" mass="25281">MKTLIYTIFGLFSSFGSSEFIYTTDLPPVDDVARMARYIVHTADWCVLSHITHQRNATGYPMGRVFSMSDGPVGKSSGTPYIYTSFFDAVPRDLKIDPKCAITVSLVQTDYCKNHDLDPENPLCAQVMLVGEYEFIKNNTEEWDFAKEALFTRHPEMKDWPVGHGFTFGKVNIKNVQIVDYFGGSKYPTVPEYYNVTLTPNRKSFPKITYNAIPMNDILRPN</sequence>
<keyword evidence="3" id="KW-0964">Secreted</keyword>
<evidence type="ECO:0000256" key="4">
    <source>
        <dbReference type="ARBA" id="ARBA00022729"/>
    </source>
</evidence>
<dbReference type="Pfam" id="PF13883">
    <property type="entry name" value="CREG_beta-barrel"/>
    <property type="match status" value="1"/>
</dbReference>
<dbReference type="GO" id="GO:0012505">
    <property type="term" value="C:endomembrane system"/>
    <property type="evidence" value="ECO:0007669"/>
    <property type="project" value="UniProtKB-ARBA"/>
</dbReference>
<dbReference type="OrthoDB" id="46836at2759"/>
<dbReference type="AlphaFoldDB" id="A0A9P0HSI3"/>
<evidence type="ECO:0000256" key="3">
    <source>
        <dbReference type="ARBA" id="ARBA00022525"/>
    </source>
</evidence>
<dbReference type="PANTHER" id="PTHR13343:SF17">
    <property type="entry name" value="CELLULAR REPRESSOR OF E1A-STIMULATED GENES, ISOFORM A"/>
    <property type="match status" value="1"/>
</dbReference>
<evidence type="ECO:0000256" key="1">
    <source>
        <dbReference type="ARBA" id="ARBA00004613"/>
    </source>
</evidence>
<feature type="signal peptide" evidence="6">
    <location>
        <begin position="1"/>
        <end position="18"/>
    </location>
</feature>
<protein>
    <recommendedName>
        <fullName evidence="7">CREG-like beta-barrel domain-containing protein</fullName>
    </recommendedName>
</protein>
<name>A0A9P0HSI3_NEZVI</name>
<evidence type="ECO:0000256" key="2">
    <source>
        <dbReference type="ARBA" id="ARBA00009230"/>
    </source>
</evidence>
<keyword evidence="5" id="KW-0325">Glycoprotein</keyword>
<accession>A0A9P0HSI3</accession>
<dbReference type="EMBL" id="OV725083">
    <property type="protein sequence ID" value="CAH1408299.1"/>
    <property type="molecule type" value="Genomic_DNA"/>
</dbReference>
<dbReference type="FunFam" id="2.30.110.10:FF:000004">
    <property type="entry name" value="Cellular repressor of E1A-stimulated genes 1"/>
    <property type="match status" value="1"/>
</dbReference>